<dbReference type="PIRSF" id="PIRSF005962">
    <property type="entry name" value="Pept_M20D_amidohydro"/>
    <property type="match status" value="1"/>
</dbReference>
<gene>
    <name evidence="2" type="ORF">GCM10008906_10260</name>
</gene>
<dbReference type="SUPFAM" id="SSF53187">
    <property type="entry name" value="Zn-dependent exopeptidases"/>
    <property type="match status" value="1"/>
</dbReference>
<dbReference type="RefSeq" id="WP_343759509.1">
    <property type="nucleotide sequence ID" value="NZ_BAAACG010000006.1"/>
</dbReference>
<dbReference type="PANTHER" id="PTHR11014">
    <property type="entry name" value="PEPTIDASE M20 FAMILY MEMBER"/>
    <property type="match status" value="1"/>
</dbReference>
<dbReference type="InterPro" id="IPR036264">
    <property type="entry name" value="Bact_exopeptidase_dim_dom"/>
</dbReference>
<dbReference type="InterPro" id="IPR002933">
    <property type="entry name" value="Peptidase_M20"/>
</dbReference>
<dbReference type="PANTHER" id="PTHR11014:SF122">
    <property type="entry name" value="AMIDOHYDROLASE AMHX"/>
    <property type="match status" value="1"/>
</dbReference>
<evidence type="ECO:0000259" key="1">
    <source>
        <dbReference type="Pfam" id="PF07687"/>
    </source>
</evidence>
<organism evidence="2 3">
    <name type="scientific">Clostridium oceanicum</name>
    <dbReference type="NCBI Taxonomy" id="1543"/>
    <lineage>
        <taxon>Bacteria</taxon>
        <taxon>Bacillati</taxon>
        <taxon>Bacillota</taxon>
        <taxon>Clostridia</taxon>
        <taxon>Eubacteriales</taxon>
        <taxon>Clostridiaceae</taxon>
        <taxon>Clostridium</taxon>
    </lineage>
</organism>
<feature type="domain" description="Peptidase M20 dimerisation" evidence="1">
    <location>
        <begin position="176"/>
        <end position="261"/>
    </location>
</feature>
<dbReference type="Pfam" id="PF01546">
    <property type="entry name" value="Peptidase_M20"/>
    <property type="match status" value="1"/>
</dbReference>
<dbReference type="Gene3D" id="3.30.70.360">
    <property type="match status" value="1"/>
</dbReference>
<accession>A0ABP3UNC1</accession>
<dbReference type="InterPro" id="IPR011650">
    <property type="entry name" value="Peptidase_M20_dimer"/>
</dbReference>
<keyword evidence="3" id="KW-1185">Reference proteome</keyword>
<dbReference type="Proteomes" id="UP001501510">
    <property type="component" value="Unassembled WGS sequence"/>
</dbReference>
<dbReference type="Pfam" id="PF07687">
    <property type="entry name" value="M20_dimer"/>
    <property type="match status" value="1"/>
</dbReference>
<comment type="caution">
    <text evidence="2">The sequence shown here is derived from an EMBL/GenBank/DDBJ whole genome shotgun (WGS) entry which is preliminary data.</text>
</comment>
<dbReference type="EMBL" id="BAAACG010000006">
    <property type="protein sequence ID" value="GAA0735916.1"/>
    <property type="molecule type" value="Genomic_DNA"/>
</dbReference>
<reference evidence="3" key="1">
    <citation type="journal article" date="2019" name="Int. J. Syst. Evol. Microbiol.">
        <title>The Global Catalogue of Microorganisms (GCM) 10K type strain sequencing project: providing services to taxonomists for standard genome sequencing and annotation.</title>
        <authorList>
            <consortium name="The Broad Institute Genomics Platform"/>
            <consortium name="The Broad Institute Genome Sequencing Center for Infectious Disease"/>
            <person name="Wu L."/>
            <person name="Ma J."/>
        </authorList>
    </citation>
    <scope>NUCLEOTIDE SEQUENCE [LARGE SCALE GENOMIC DNA]</scope>
    <source>
        <strain evidence="3">JCM 1407</strain>
    </source>
</reference>
<dbReference type="NCBIfam" id="TIGR01891">
    <property type="entry name" value="amidohydrolases"/>
    <property type="match status" value="1"/>
</dbReference>
<sequence length="371" mass="40499">MKTTEEKSYVERAYDYLHTIPEIGFEEFKTSKYIAEQLKSFGFDVVEEVGKTGVVGKLDATEKGPVLAIRADMDALQFEKDGEKYNVHACGHDAHSAMVLATAKNIAEKKIERGNLVVIFQPAEEKLDGSRSVIKSGYIDEIEEIVGIHLRPIQEAKLGEATPSLVHGTSYQIITKIKGLNAHGARPHLGVNAVDAAALVVNSINAIRLDPRVSHSIKVTRLIAGGDTINLIPDEAELAMDLRAQTNEVMEEMILKAKEAIINSAKSIGAEAIIEFVGGVPAAQYNDEMTSVAYEAIKEELGEVLEPLYTTGGEDFHFYTREMNVKSAYIGLGADLTPGLHHADMTFDKKALSIGVNILNNVVKNRLGLKK</sequence>
<dbReference type="SUPFAM" id="SSF55031">
    <property type="entry name" value="Bacterial exopeptidase dimerisation domain"/>
    <property type="match status" value="1"/>
</dbReference>
<protein>
    <submittedName>
        <fullName evidence="2">M20 peptidase aminoacylase family protein</fullName>
    </submittedName>
</protein>
<evidence type="ECO:0000313" key="2">
    <source>
        <dbReference type="EMBL" id="GAA0735916.1"/>
    </source>
</evidence>
<proteinExistence type="predicted"/>
<name>A0ABP3UNC1_9CLOT</name>
<dbReference type="InterPro" id="IPR017439">
    <property type="entry name" value="Amidohydrolase"/>
</dbReference>
<dbReference type="Gene3D" id="3.40.630.10">
    <property type="entry name" value="Zn peptidases"/>
    <property type="match status" value="1"/>
</dbReference>
<evidence type="ECO:0000313" key="3">
    <source>
        <dbReference type="Proteomes" id="UP001501510"/>
    </source>
</evidence>